<sequence length="149" mass="17290">MKRKERDCNNDNEEEDEKDTNTTIAVKLTATTALIVGYDPIDDQHKALSLKRKRSERLSLINALNETNKAGEIIIAPKRLSLNFRPFYIFYYNVETKNMRRVKLLGFGDSEEFRRSYGFERTAGSRESLVLIAHNHTSSFFKDPRINLT</sequence>
<reference evidence="3 4" key="1">
    <citation type="submission" date="2020-12" db="EMBL/GenBank/DDBJ databases">
        <title>Concerted genomic and epigenomic changes stabilize Arabidopsis allopolyploids.</title>
        <authorList>
            <person name="Chen Z."/>
        </authorList>
    </citation>
    <scope>NUCLEOTIDE SEQUENCE [LARGE SCALE GENOMIC DNA]</scope>
    <source>
        <strain evidence="3">As9502</strain>
        <tissue evidence="3">Leaf</tissue>
    </source>
</reference>
<proteinExistence type="predicted"/>
<dbReference type="OrthoDB" id="1108318at2759"/>
<accession>A0A8T2H740</accession>
<dbReference type="AlphaFoldDB" id="A0A8T2H740"/>
<feature type="domain" description="F-box associated beta-propeller type 3" evidence="2">
    <location>
        <begin position="64"/>
        <end position="119"/>
    </location>
</feature>
<evidence type="ECO:0000313" key="4">
    <source>
        <dbReference type="Proteomes" id="UP000694251"/>
    </source>
</evidence>
<dbReference type="Proteomes" id="UP000694251">
    <property type="component" value="Chromosome 1"/>
</dbReference>
<comment type="caution">
    <text evidence="3">The sequence shown here is derived from an EMBL/GenBank/DDBJ whole genome shotgun (WGS) entry which is preliminary data.</text>
</comment>
<dbReference type="EMBL" id="JAEFBJ010000001">
    <property type="protein sequence ID" value="KAG7656091.1"/>
    <property type="molecule type" value="Genomic_DNA"/>
</dbReference>
<gene>
    <name evidence="3" type="ORF">ISN44_As01g031030</name>
</gene>
<dbReference type="InterPro" id="IPR013187">
    <property type="entry name" value="F-box-assoc_dom_typ3"/>
</dbReference>
<protein>
    <recommendedName>
        <fullName evidence="2">F-box associated beta-propeller type 3 domain-containing protein</fullName>
    </recommendedName>
</protein>
<organism evidence="3 4">
    <name type="scientific">Arabidopsis suecica</name>
    <name type="common">Swedish thale-cress</name>
    <name type="synonym">Cardaminopsis suecica</name>
    <dbReference type="NCBI Taxonomy" id="45249"/>
    <lineage>
        <taxon>Eukaryota</taxon>
        <taxon>Viridiplantae</taxon>
        <taxon>Streptophyta</taxon>
        <taxon>Embryophyta</taxon>
        <taxon>Tracheophyta</taxon>
        <taxon>Spermatophyta</taxon>
        <taxon>Magnoliopsida</taxon>
        <taxon>eudicotyledons</taxon>
        <taxon>Gunneridae</taxon>
        <taxon>Pentapetalae</taxon>
        <taxon>rosids</taxon>
        <taxon>malvids</taxon>
        <taxon>Brassicales</taxon>
        <taxon>Brassicaceae</taxon>
        <taxon>Camelineae</taxon>
        <taxon>Arabidopsis</taxon>
    </lineage>
</organism>
<evidence type="ECO:0000259" key="2">
    <source>
        <dbReference type="Pfam" id="PF08268"/>
    </source>
</evidence>
<name>A0A8T2H740_ARASU</name>
<evidence type="ECO:0000313" key="3">
    <source>
        <dbReference type="EMBL" id="KAG7656091.1"/>
    </source>
</evidence>
<feature type="region of interest" description="Disordered" evidence="1">
    <location>
        <begin position="1"/>
        <end position="20"/>
    </location>
</feature>
<dbReference type="Pfam" id="PF08268">
    <property type="entry name" value="FBA_3"/>
    <property type="match status" value="1"/>
</dbReference>
<keyword evidence="4" id="KW-1185">Reference proteome</keyword>
<evidence type="ECO:0000256" key="1">
    <source>
        <dbReference type="SAM" id="MobiDB-lite"/>
    </source>
</evidence>